<feature type="region of interest" description="Disordered" evidence="1">
    <location>
        <begin position="416"/>
        <end position="483"/>
    </location>
</feature>
<dbReference type="GeneID" id="14542062"/>
<evidence type="ECO:0000313" key="3">
    <source>
        <dbReference type="Proteomes" id="UP000005018"/>
    </source>
</evidence>
<feature type="compositionally biased region" description="Polar residues" evidence="1">
    <location>
        <begin position="416"/>
        <end position="440"/>
    </location>
</feature>
<dbReference type="HOGENOM" id="CLU_028681_0_0_1"/>
<keyword evidence="3" id="KW-1185">Reference proteome</keyword>
<proteinExistence type="predicted"/>
<name>H8XAS9_CANO9</name>
<protein>
    <submittedName>
        <fullName evidence="2">Uncharacterized protein</fullName>
    </submittedName>
</protein>
<sequence>MKSVATFIELFQGLNYKLSEKKLSSSGTISLSKREIFGINASLNDLTVSTPVISSQLETIRVCIGDLCNYIYYEDEYEERISYFLIHLHLNQFMRHHFCDLIKSLWPILVKVNTQVRDLALLHKLIEDSLSNTPCWNWLSSAILAKIATNDFTVTLLKEVLNSRENLAKFERMKYLNRDFTSLMNLIELLVTLEMDTAFLPGLTTPYIKYIETINPHFKNLIQCSIESNIDELASLYCYAQPIDRYLLHVWVESEQEFLCHHINLKCLKSFRTFPNLIVKLNLSCVMGPKTRSKRMPPETFITSFAVRLSNGSDEKSLNIQLQMKDVLHFNWLVQYLKSLQKKRKLAVNTVSESEIPHISKTSVVDEKARLQSFEARRSKSVYQTVGHNSNSSNKRKKLSDEWDLTSDCESSFDKTGTFNSKQVSNRSHKQGSNILQTGEISKGLLEENEVGANNNRKEKSEENTAWTSEDREHGNVSRHRPAHLDASYRLTSQEVDGAGSSTNLFVPTDSSKLGQSESSSIVLAPKERISRVVKTQASLILDTQAPVRTSTPINAEFTEFPTTTDKTSDTEGTIDVMQDALRLFSSNLVNKLKRIEFEVLHRRNDLQASVDDEYNKIEHMQRAKLKEIQEYCKSELDKIV</sequence>
<dbReference type="KEGG" id="cot:CORT_0G02490"/>
<feature type="compositionally biased region" description="Basic and acidic residues" evidence="1">
    <location>
        <begin position="456"/>
        <end position="476"/>
    </location>
</feature>
<evidence type="ECO:0000256" key="1">
    <source>
        <dbReference type="SAM" id="MobiDB-lite"/>
    </source>
</evidence>
<accession>H8XAS9</accession>
<organism evidence="2 3">
    <name type="scientific">Candida orthopsilosis (strain 90-125)</name>
    <name type="common">Yeast</name>
    <dbReference type="NCBI Taxonomy" id="1136231"/>
    <lineage>
        <taxon>Eukaryota</taxon>
        <taxon>Fungi</taxon>
        <taxon>Dikarya</taxon>
        <taxon>Ascomycota</taxon>
        <taxon>Saccharomycotina</taxon>
        <taxon>Pichiomycetes</taxon>
        <taxon>Debaryomycetaceae</taxon>
        <taxon>Candida/Lodderomyces clade</taxon>
        <taxon>Candida</taxon>
    </lineage>
</organism>
<dbReference type="RefSeq" id="XP_003871055.1">
    <property type="nucleotide sequence ID" value="XM_003871006.1"/>
</dbReference>
<evidence type="ECO:0000313" key="2">
    <source>
        <dbReference type="EMBL" id="CCG24930.1"/>
    </source>
</evidence>
<gene>
    <name evidence="2" type="ORF">CORT_0G02490</name>
</gene>
<dbReference type="AlphaFoldDB" id="H8XAS9"/>
<dbReference type="EMBL" id="HE681725">
    <property type="protein sequence ID" value="CCG24930.1"/>
    <property type="molecule type" value="Genomic_DNA"/>
</dbReference>
<dbReference type="OrthoDB" id="4016300at2759"/>
<reference evidence="2 3" key="1">
    <citation type="journal article" date="2012" name="PLoS ONE">
        <title>Sequence and analysis of the genome of the pathogenic yeast Candida orthopsilosis.</title>
        <authorList>
            <person name="Riccombeni A."/>
            <person name="Vidanes G."/>
            <person name="Proux-Wera E."/>
            <person name="Wolfe K.H."/>
            <person name="Butler G."/>
        </authorList>
    </citation>
    <scope>NUCLEOTIDE SEQUENCE [LARGE SCALE GENOMIC DNA]</scope>
    <source>
        <strain evidence="2 3">Co 90-125</strain>
    </source>
</reference>
<dbReference type="Proteomes" id="UP000005018">
    <property type="component" value="Chromosome 7"/>
</dbReference>